<dbReference type="EC" id="2.7.1.130" evidence="3 13"/>
<protein>
    <recommendedName>
        <fullName evidence="4 13">Tetraacyldisaccharide 4'-kinase</fullName>
        <ecNumber evidence="3 13">2.7.1.130</ecNumber>
    </recommendedName>
    <alternativeName>
        <fullName evidence="12 13">Lipid A 4'-kinase</fullName>
    </alternativeName>
</protein>
<comment type="pathway">
    <text evidence="2 13">Glycolipid biosynthesis; lipid IV(A) biosynthesis; lipid IV(A) from (3R)-3-hydroxytetradecanoyl-[acyl-carrier-protein] and UDP-N-acetyl-alpha-D-glucosamine: step 6/6.</text>
</comment>
<evidence type="ECO:0000256" key="4">
    <source>
        <dbReference type="ARBA" id="ARBA00016436"/>
    </source>
</evidence>
<evidence type="ECO:0000256" key="5">
    <source>
        <dbReference type="ARBA" id="ARBA00022516"/>
    </source>
</evidence>
<comment type="caution">
    <text evidence="14">The sequence shown here is derived from an EMBL/GenBank/DDBJ whole genome shotgun (WGS) entry which is preliminary data.</text>
</comment>
<evidence type="ECO:0000256" key="1">
    <source>
        <dbReference type="ARBA" id="ARBA00002274"/>
    </source>
</evidence>
<keyword evidence="15" id="KW-1185">Reference proteome</keyword>
<keyword evidence="5 13" id="KW-0444">Lipid biosynthesis</keyword>
<dbReference type="Pfam" id="PF02606">
    <property type="entry name" value="LpxK"/>
    <property type="match status" value="1"/>
</dbReference>
<evidence type="ECO:0000256" key="7">
    <source>
        <dbReference type="ARBA" id="ARBA00022679"/>
    </source>
</evidence>
<proteinExistence type="inferred from homology"/>
<comment type="catalytic activity">
    <reaction evidence="13">
        <text>a lipid A disaccharide + ATP = a lipid IVA + ADP + H(+)</text>
        <dbReference type="Rhea" id="RHEA:67840"/>
        <dbReference type="ChEBI" id="CHEBI:15378"/>
        <dbReference type="ChEBI" id="CHEBI:30616"/>
        <dbReference type="ChEBI" id="CHEBI:176343"/>
        <dbReference type="ChEBI" id="CHEBI:176425"/>
        <dbReference type="ChEBI" id="CHEBI:456216"/>
        <dbReference type="EC" id="2.7.1.130"/>
    </reaction>
</comment>
<keyword evidence="6 13" id="KW-0441">Lipid A biosynthesis</keyword>
<evidence type="ECO:0000256" key="10">
    <source>
        <dbReference type="ARBA" id="ARBA00022840"/>
    </source>
</evidence>
<evidence type="ECO:0000256" key="9">
    <source>
        <dbReference type="ARBA" id="ARBA00022777"/>
    </source>
</evidence>
<reference evidence="14 15" key="1">
    <citation type="submission" date="2021-03" db="EMBL/GenBank/DDBJ databases">
        <title>novel species isolated from a fishpond in China.</title>
        <authorList>
            <person name="Lu H."/>
            <person name="Cai Z."/>
        </authorList>
    </citation>
    <scope>NUCLEOTIDE SEQUENCE [LARGE SCALE GENOMIC DNA]</scope>
    <source>
        <strain evidence="14 15">YJ13C</strain>
    </source>
</reference>
<evidence type="ECO:0000256" key="11">
    <source>
        <dbReference type="ARBA" id="ARBA00023098"/>
    </source>
</evidence>
<sequence>MRPYAFLLYPFAVLYDLSTWVRNRFFDWGWLKSKNTSITSVLVGNLSVGGTGKTPMVEHLIRLTQDRLKIATLSRGYGRKTSGFLKAEVGMKPSDIGDEPFQIFQKFSQSISVFVGEKRVEAMAKIASDFPETELVILDDAFQHRYLKADFNILLTTFDRPFTKDFLLPMGRLRESRKGANRADIVVVTKCPQQLSKEEKAKLTEQIKNYTKPLTPILFSAIGYGEIYPIKNQELESKNVILLSGIANDSHLKSHVSQNFKLLETLKYPDHHEYGGEDFKKIQEVFSKYSHQKPVLVTTEKDAVKVKSNAPEGFLAEIPIFVLPIEVIFSPEDAQLLASLIDQVILQKK</sequence>
<feature type="binding site" evidence="13">
    <location>
        <begin position="47"/>
        <end position="54"/>
    </location>
    <ligand>
        <name>ATP</name>
        <dbReference type="ChEBI" id="CHEBI:30616"/>
    </ligand>
</feature>
<accession>A0ABS3CF47</accession>
<dbReference type="NCBIfam" id="TIGR00682">
    <property type="entry name" value="lpxK"/>
    <property type="match status" value="1"/>
</dbReference>
<name>A0ABS3CF47_9BACT</name>
<evidence type="ECO:0000256" key="3">
    <source>
        <dbReference type="ARBA" id="ARBA00012071"/>
    </source>
</evidence>
<evidence type="ECO:0000256" key="12">
    <source>
        <dbReference type="ARBA" id="ARBA00029757"/>
    </source>
</evidence>
<dbReference type="SUPFAM" id="SSF52540">
    <property type="entry name" value="P-loop containing nucleoside triphosphate hydrolases"/>
    <property type="match status" value="1"/>
</dbReference>
<keyword evidence="10 13" id="KW-0067">ATP-binding</keyword>
<gene>
    <name evidence="13 14" type="primary">lpxK</name>
    <name evidence="14" type="ORF">J0A69_09865</name>
</gene>
<keyword evidence="7 13" id="KW-0808">Transferase</keyword>
<evidence type="ECO:0000256" key="6">
    <source>
        <dbReference type="ARBA" id="ARBA00022556"/>
    </source>
</evidence>
<evidence type="ECO:0000313" key="15">
    <source>
        <dbReference type="Proteomes" id="UP000664480"/>
    </source>
</evidence>
<dbReference type="PANTHER" id="PTHR42724:SF1">
    <property type="entry name" value="TETRAACYLDISACCHARIDE 4'-KINASE, MITOCHONDRIAL-RELATED"/>
    <property type="match status" value="1"/>
</dbReference>
<dbReference type="PANTHER" id="PTHR42724">
    <property type="entry name" value="TETRAACYLDISACCHARIDE 4'-KINASE"/>
    <property type="match status" value="1"/>
</dbReference>
<dbReference type="InterPro" id="IPR027417">
    <property type="entry name" value="P-loop_NTPase"/>
</dbReference>
<dbReference type="RefSeq" id="WP_206586390.1">
    <property type="nucleotide sequence ID" value="NZ_JAFKCU010000002.1"/>
</dbReference>
<keyword evidence="11 13" id="KW-0443">Lipid metabolism</keyword>
<keyword evidence="8 13" id="KW-0547">Nucleotide-binding</keyword>
<comment type="similarity">
    <text evidence="13">Belongs to the LpxK family.</text>
</comment>
<evidence type="ECO:0000313" key="14">
    <source>
        <dbReference type="EMBL" id="MBN7815737.1"/>
    </source>
</evidence>
<evidence type="ECO:0000256" key="8">
    <source>
        <dbReference type="ARBA" id="ARBA00022741"/>
    </source>
</evidence>
<organism evidence="14 15">
    <name type="scientific">Algoriphagus pacificus</name>
    <dbReference type="NCBI Taxonomy" id="2811234"/>
    <lineage>
        <taxon>Bacteria</taxon>
        <taxon>Pseudomonadati</taxon>
        <taxon>Bacteroidota</taxon>
        <taxon>Cytophagia</taxon>
        <taxon>Cytophagales</taxon>
        <taxon>Cyclobacteriaceae</taxon>
        <taxon>Algoriphagus</taxon>
    </lineage>
</organism>
<keyword evidence="9 13" id="KW-0418">Kinase</keyword>
<evidence type="ECO:0000256" key="13">
    <source>
        <dbReference type="HAMAP-Rule" id="MF_00409"/>
    </source>
</evidence>
<dbReference type="GO" id="GO:0009029">
    <property type="term" value="F:lipid-A 4'-kinase activity"/>
    <property type="evidence" value="ECO:0007669"/>
    <property type="project" value="UniProtKB-EC"/>
</dbReference>
<comment type="function">
    <text evidence="1 13">Transfers the gamma-phosphate of ATP to the 4'-position of a tetraacyldisaccharide 1-phosphate intermediate (termed DS-1-P) to form tetraacyldisaccharide 1,4'-bis-phosphate (lipid IVA).</text>
</comment>
<evidence type="ECO:0000256" key="2">
    <source>
        <dbReference type="ARBA" id="ARBA00004870"/>
    </source>
</evidence>
<dbReference type="HAMAP" id="MF_00409">
    <property type="entry name" value="LpxK"/>
    <property type="match status" value="1"/>
</dbReference>
<dbReference type="Proteomes" id="UP000664480">
    <property type="component" value="Unassembled WGS sequence"/>
</dbReference>
<dbReference type="InterPro" id="IPR003758">
    <property type="entry name" value="LpxK"/>
</dbReference>
<dbReference type="EMBL" id="JAFKCU010000002">
    <property type="protein sequence ID" value="MBN7815737.1"/>
    <property type="molecule type" value="Genomic_DNA"/>
</dbReference>